<name>A0A9W8AJB0_9FUNG</name>
<feature type="domain" description="Myb-like" evidence="2">
    <location>
        <begin position="117"/>
        <end position="161"/>
    </location>
</feature>
<evidence type="ECO:0000313" key="3">
    <source>
        <dbReference type="EMBL" id="KAJ1929110.1"/>
    </source>
</evidence>
<evidence type="ECO:0000256" key="1">
    <source>
        <dbReference type="SAM" id="MobiDB-lite"/>
    </source>
</evidence>
<dbReference type="PROSITE" id="PS50090">
    <property type="entry name" value="MYB_LIKE"/>
    <property type="match status" value="1"/>
</dbReference>
<dbReference type="AlphaFoldDB" id="A0A9W8AJB0"/>
<dbReference type="EMBL" id="JANBPT010000047">
    <property type="protein sequence ID" value="KAJ1929110.1"/>
    <property type="molecule type" value="Genomic_DNA"/>
</dbReference>
<comment type="caution">
    <text evidence="3">The sequence shown here is derived from an EMBL/GenBank/DDBJ whole genome shotgun (WGS) entry which is preliminary data.</text>
</comment>
<organism evidence="3 4">
    <name type="scientific">Tieghemiomyces parasiticus</name>
    <dbReference type="NCBI Taxonomy" id="78921"/>
    <lineage>
        <taxon>Eukaryota</taxon>
        <taxon>Fungi</taxon>
        <taxon>Fungi incertae sedis</taxon>
        <taxon>Zoopagomycota</taxon>
        <taxon>Kickxellomycotina</taxon>
        <taxon>Dimargaritomycetes</taxon>
        <taxon>Dimargaritales</taxon>
        <taxon>Dimargaritaceae</taxon>
        <taxon>Tieghemiomyces</taxon>
    </lineage>
</organism>
<gene>
    <name evidence="3" type="ORF">IWQ60_001470</name>
</gene>
<feature type="region of interest" description="Disordered" evidence="1">
    <location>
        <begin position="38"/>
        <end position="66"/>
    </location>
</feature>
<dbReference type="CDD" id="cd00167">
    <property type="entry name" value="SANT"/>
    <property type="match status" value="1"/>
</dbReference>
<dbReference type="OrthoDB" id="2143914at2759"/>
<reference evidence="3" key="1">
    <citation type="submission" date="2022-07" db="EMBL/GenBank/DDBJ databases">
        <title>Phylogenomic reconstructions and comparative analyses of Kickxellomycotina fungi.</title>
        <authorList>
            <person name="Reynolds N.K."/>
            <person name="Stajich J.E."/>
            <person name="Barry K."/>
            <person name="Grigoriev I.V."/>
            <person name="Crous P."/>
            <person name="Smith M.E."/>
        </authorList>
    </citation>
    <scope>NUCLEOTIDE SEQUENCE</scope>
    <source>
        <strain evidence="3">RSA 861</strain>
    </source>
</reference>
<dbReference type="Pfam" id="PF00249">
    <property type="entry name" value="Myb_DNA-binding"/>
    <property type="match status" value="1"/>
</dbReference>
<evidence type="ECO:0000259" key="2">
    <source>
        <dbReference type="PROSITE" id="PS50090"/>
    </source>
</evidence>
<proteinExistence type="predicted"/>
<dbReference type="Proteomes" id="UP001150569">
    <property type="component" value="Unassembled WGS sequence"/>
</dbReference>
<dbReference type="InterPro" id="IPR001005">
    <property type="entry name" value="SANT/Myb"/>
</dbReference>
<dbReference type="SUPFAM" id="SSF46689">
    <property type="entry name" value="Homeodomain-like"/>
    <property type="match status" value="1"/>
</dbReference>
<accession>A0A9W8AJB0</accession>
<dbReference type="InterPro" id="IPR009057">
    <property type="entry name" value="Homeodomain-like_sf"/>
</dbReference>
<sequence>MALYLIGASGRPFVRVAPACRGVLSAYYTTTAVRLSNHDVRPDGATSEAPQPTVNRPTALPSKPLSAWNPEDDGRLLKLCKEHRFNWLRLEDDFPGFDARTISARHVMLVKLQGSQRWSTREDLSLRSALARFGTDRWLAVSEEVGTQDPLECYNRWYTTPASRQQAGLWPLPQDMTLLLCIHDGVPRLLEPAPAYVHLCQQFRRFQPKPFFVPGQFIDSSAIPDHPPGERPKDGALPLTFRSTPNADHEPKRRFWHHVAVQLSDKQSYHPQLCRERWRVLINGARVAAKHPSSTLARFREERKRLGRIDPLQARDMGLAASKDELMDLERAVSLADFFHRMVMTAAEGGYRLPRRRPDPAGVAL</sequence>
<protein>
    <recommendedName>
        <fullName evidence="2">Myb-like domain-containing protein</fullName>
    </recommendedName>
</protein>
<dbReference type="Gene3D" id="1.10.10.60">
    <property type="entry name" value="Homeodomain-like"/>
    <property type="match status" value="1"/>
</dbReference>
<keyword evidence="4" id="KW-1185">Reference proteome</keyword>
<evidence type="ECO:0000313" key="4">
    <source>
        <dbReference type="Proteomes" id="UP001150569"/>
    </source>
</evidence>
<dbReference type="SMART" id="SM00717">
    <property type="entry name" value="SANT"/>
    <property type="match status" value="2"/>
</dbReference>